<name>A0ABS2IU89_9ACTN</name>
<accession>A0ABS2IU89</accession>
<dbReference type="EMBL" id="JAFEUC010000005">
    <property type="protein sequence ID" value="MBM7077089.1"/>
    <property type="molecule type" value="Genomic_DNA"/>
</dbReference>
<feature type="signal peptide" evidence="2">
    <location>
        <begin position="1"/>
        <end position="22"/>
    </location>
</feature>
<dbReference type="Proteomes" id="UP001518872">
    <property type="component" value="Unassembled WGS sequence"/>
</dbReference>
<keyword evidence="4" id="KW-1185">Reference proteome</keyword>
<comment type="caution">
    <text evidence="3">The sequence shown here is derived from an EMBL/GenBank/DDBJ whole genome shotgun (WGS) entry which is preliminary data.</text>
</comment>
<evidence type="ECO:0000313" key="3">
    <source>
        <dbReference type="EMBL" id="MBM7077089.1"/>
    </source>
</evidence>
<proteinExistence type="predicted"/>
<sequence>MSARRFLLLPAAAVLFVPACSATEAPRADATASAPAATATAAPSASSTVSAPATAAPTDGAPATRPTVTAKAAGGVASADCPSGTDLQKLIELPKGMTFGRVECVKGWAGAVPQGPKTGDGVYLFHHTAGTGWKYYGEGSGYDCRDLGLTEPAPFCISG</sequence>
<feature type="chain" id="PRO_5046463790" description="Secreted protein" evidence="2">
    <location>
        <begin position="23"/>
        <end position="159"/>
    </location>
</feature>
<evidence type="ECO:0000313" key="4">
    <source>
        <dbReference type="Proteomes" id="UP001518872"/>
    </source>
</evidence>
<keyword evidence="2" id="KW-0732">Signal</keyword>
<gene>
    <name evidence="3" type="ORF">JQX11_12090</name>
</gene>
<protein>
    <recommendedName>
        <fullName evidence="5">Secreted protein</fullName>
    </recommendedName>
</protein>
<feature type="region of interest" description="Disordered" evidence="1">
    <location>
        <begin position="40"/>
        <end position="65"/>
    </location>
</feature>
<evidence type="ECO:0008006" key="5">
    <source>
        <dbReference type="Google" id="ProtNLM"/>
    </source>
</evidence>
<dbReference type="RefSeq" id="WP_204925072.1">
    <property type="nucleotide sequence ID" value="NZ_JAFEUC010000005.1"/>
</dbReference>
<organism evidence="3 4">
    <name type="scientific">Micromonospora humida</name>
    <dbReference type="NCBI Taxonomy" id="2809018"/>
    <lineage>
        <taxon>Bacteria</taxon>
        <taxon>Bacillati</taxon>
        <taxon>Actinomycetota</taxon>
        <taxon>Actinomycetes</taxon>
        <taxon>Micromonosporales</taxon>
        <taxon>Micromonosporaceae</taxon>
        <taxon>Micromonospora</taxon>
    </lineage>
</organism>
<evidence type="ECO:0000256" key="2">
    <source>
        <dbReference type="SAM" id="SignalP"/>
    </source>
</evidence>
<reference evidence="3 4" key="1">
    <citation type="submission" date="2021-02" db="EMBL/GenBank/DDBJ databases">
        <authorList>
            <person name="Ra J.-S."/>
        </authorList>
    </citation>
    <scope>NUCLEOTIDE SEQUENCE [LARGE SCALE GENOMIC DNA]</scope>
    <source>
        <strain evidence="3 4">MMS20-R1-14</strain>
    </source>
</reference>
<evidence type="ECO:0000256" key="1">
    <source>
        <dbReference type="SAM" id="MobiDB-lite"/>
    </source>
</evidence>